<feature type="domain" description="HTH araC/xylS-type" evidence="4">
    <location>
        <begin position="192"/>
        <end position="290"/>
    </location>
</feature>
<dbReference type="InterPro" id="IPR020449">
    <property type="entry name" value="Tscrpt_reg_AraC-type_HTH"/>
</dbReference>
<dbReference type="PANTHER" id="PTHR43280:SF2">
    <property type="entry name" value="HTH-TYPE TRANSCRIPTIONAL REGULATOR EXSA"/>
    <property type="match status" value="1"/>
</dbReference>
<dbReference type="Pfam" id="PF12833">
    <property type="entry name" value="HTH_18"/>
    <property type="match status" value="1"/>
</dbReference>
<dbReference type="GO" id="GO:0043565">
    <property type="term" value="F:sequence-specific DNA binding"/>
    <property type="evidence" value="ECO:0007669"/>
    <property type="project" value="InterPro"/>
</dbReference>
<dbReference type="Proteomes" id="UP000886886">
    <property type="component" value="Unassembled WGS sequence"/>
</dbReference>
<keyword evidence="2" id="KW-0238">DNA-binding</keyword>
<dbReference type="InterPro" id="IPR014710">
    <property type="entry name" value="RmlC-like_jellyroll"/>
</dbReference>
<dbReference type="PROSITE" id="PS01124">
    <property type="entry name" value="HTH_ARAC_FAMILY_2"/>
    <property type="match status" value="1"/>
</dbReference>
<dbReference type="PRINTS" id="PR00032">
    <property type="entry name" value="HTHARAC"/>
</dbReference>
<evidence type="ECO:0000256" key="1">
    <source>
        <dbReference type="ARBA" id="ARBA00023015"/>
    </source>
</evidence>
<dbReference type="PANTHER" id="PTHR43280">
    <property type="entry name" value="ARAC-FAMILY TRANSCRIPTIONAL REGULATOR"/>
    <property type="match status" value="1"/>
</dbReference>
<gene>
    <name evidence="5" type="ORF">IAB26_14930</name>
</gene>
<proteinExistence type="predicted"/>
<dbReference type="Pfam" id="PF02311">
    <property type="entry name" value="AraC_binding"/>
    <property type="match status" value="1"/>
</dbReference>
<evidence type="ECO:0000313" key="6">
    <source>
        <dbReference type="Proteomes" id="UP000886886"/>
    </source>
</evidence>
<keyword evidence="3" id="KW-0804">Transcription</keyword>
<protein>
    <submittedName>
        <fullName evidence="5">Helix-turn-helix domain-containing protein</fullName>
    </submittedName>
</protein>
<dbReference type="EMBL" id="DVFT01000221">
    <property type="protein sequence ID" value="HIQ97841.1"/>
    <property type="molecule type" value="Genomic_DNA"/>
</dbReference>
<accession>A0A9D0ZXQ6</accession>
<dbReference type="GO" id="GO:0003700">
    <property type="term" value="F:DNA-binding transcription factor activity"/>
    <property type="evidence" value="ECO:0007669"/>
    <property type="project" value="InterPro"/>
</dbReference>
<sequence>MMISVELNSNASEKIHYNHSDYPMFIRRGLLSLYPNYTAPNHWHDDIELIAVLDGEMKYHVNVEILLLKKGEGIVINSGQMHFGFSDTQSECDFICVLLHPMLLCPIHSFERDYLQPVISQQGFAFALLRAGIEWQHQIYERILALYEHCSRKAAPLWILSEFSAIWALLYENLPKSTSNGMRQTRDLTILKNMVGFIQQSYPKKITLSDIAASGAVGQSKCCRLFASYFSLSPVAYLNQYRLNKSLSLLKETDLSILEIALSVGFGNASYYAETFRRWMGKSPSEFKKQLHKELPI</sequence>
<dbReference type="InterPro" id="IPR003313">
    <property type="entry name" value="AraC-bd"/>
</dbReference>
<name>A0A9D0ZXQ6_9FIRM</name>
<dbReference type="InterPro" id="IPR011051">
    <property type="entry name" value="RmlC_Cupin_sf"/>
</dbReference>
<dbReference type="Gene3D" id="1.10.10.60">
    <property type="entry name" value="Homeodomain-like"/>
    <property type="match status" value="2"/>
</dbReference>
<dbReference type="SMART" id="SM00342">
    <property type="entry name" value="HTH_ARAC"/>
    <property type="match status" value="1"/>
</dbReference>
<comment type="caution">
    <text evidence="5">The sequence shown here is derived from an EMBL/GenBank/DDBJ whole genome shotgun (WGS) entry which is preliminary data.</text>
</comment>
<evidence type="ECO:0000256" key="2">
    <source>
        <dbReference type="ARBA" id="ARBA00023125"/>
    </source>
</evidence>
<dbReference type="SUPFAM" id="SSF46689">
    <property type="entry name" value="Homeodomain-like"/>
    <property type="match status" value="1"/>
</dbReference>
<dbReference type="SUPFAM" id="SSF51182">
    <property type="entry name" value="RmlC-like cupins"/>
    <property type="match status" value="1"/>
</dbReference>
<reference evidence="5" key="2">
    <citation type="journal article" date="2021" name="PeerJ">
        <title>Extensive microbial diversity within the chicken gut microbiome revealed by metagenomics and culture.</title>
        <authorList>
            <person name="Gilroy R."/>
            <person name="Ravi A."/>
            <person name="Getino M."/>
            <person name="Pursley I."/>
            <person name="Horton D.L."/>
            <person name="Alikhan N.F."/>
            <person name="Baker D."/>
            <person name="Gharbi K."/>
            <person name="Hall N."/>
            <person name="Watson M."/>
            <person name="Adriaenssens E.M."/>
            <person name="Foster-Nyarko E."/>
            <person name="Jarju S."/>
            <person name="Secka A."/>
            <person name="Antonio M."/>
            <person name="Oren A."/>
            <person name="Chaudhuri R.R."/>
            <person name="La Ragione R."/>
            <person name="Hildebrand F."/>
            <person name="Pallen M.J."/>
        </authorList>
    </citation>
    <scope>NUCLEOTIDE SEQUENCE</scope>
    <source>
        <strain evidence="5">ChiSjej3B21-11622</strain>
    </source>
</reference>
<dbReference type="InterPro" id="IPR009057">
    <property type="entry name" value="Homeodomain-like_sf"/>
</dbReference>
<organism evidence="5 6">
    <name type="scientific">Candidatus Limivivens merdigallinarum</name>
    <dbReference type="NCBI Taxonomy" id="2840859"/>
    <lineage>
        <taxon>Bacteria</taxon>
        <taxon>Bacillati</taxon>
        <taxon>Bacillota</taxon>
        <taxon>Clostridia</taxon>
        <taxon>Lachnospirales</taxon>
        <taxon>Lachnospiraceae</taxon>
        <taxon>Lachnospiraceae incertae sedis</taxon>
        <taxon>Candidatus Limivivens</taxon>
    </lineage>
</organism>
<dbReference type="CDD" id="cd02208">
    <property type="entry name" value="cupin_RmlC-like"/>
    <property type="match status" value="1"/>
</dbReference>
<reference evidence="5" key="1">
    <citation type="submission" date="2020-10" db="EMBL/GenBank/DDBJ databases">
        <authorList>
            <person name="Gilroy R."/>
        </authorList>
    </citation>
    <scope>NUCLEOTIDE SEQUENCE</scope>
    <source>
        <strain evidence="5">ChiSjej3B21-11622</strain>
    </source>
</reference>
<keyword evidence="1" id="KW-0805">Transcription regulation</keyword>
<evidence type="ECO:0000259" key="4">
    <source>
        <dbReference type="PROSITE" id="PS01124"/>
    </source>
</evidence>
<dbReference type="PROSITE" id="PS00041">
    <property type="entry name" value="HTH_ARAC_FAMILY_1"/>
    <property type="match status" value="1"/>
</dbReference>
<dbReference type="AlphaFoldDB" id="A0A9D0ZXQ6"/>
<dbReference type="Gene3D" id="2.60.120.10">
    <property type="entry name" value="Jelly Rolls"/>
    <property type="match status" value="1"/>
</dbReference>
<evidence type="ECO:0000313" key="5">
    <source>
        <dbReference type="EMBL" id="HIQ97841.1"/>
    </source>
</evidence>
<evidence type="ECO:0000256" key="3">
    <source>
        <dbReference type="ARBA" id="ARBA00023163"/>
    </source>
</evidence>
<dbReference type="InterPro" id="IPR018062">
    <property type="entry name" value="HTH_AraC-typ_CS"/>
</dbReference>
<dbReference type="InterPro" id="IPR018060">
    <property type="entry name" value="HTH_AraC"/>
</dbReference>